<protein>
    <submittedName>
        <fullName evidence="1">Uncharacterized protein</fullName>
    </submittedName>
</protein>
<dbReference type="STRING" id="2045.KR76_04205"/>
<name>A0A0A1DLB1_NOCSI</name>
<dbReference type="eggNOG" id="ENOG5032SAX">
    <property type="taxonomic scope" value="Bacteria"/>
</dbReference>
<reference evidence="1 2" key="1">
    <citation type="journal article" date="2015" name="Genome Announc.">
        <title>Complete Genome Sequence of Steroid-Transforming Nocardioides simplex VKM Ac-2033D.</title>
        <authorList>
            <person name="Shtratnikova V.Y."/>
            <person name="Schelkunov M.I."/>
            <person name="Pekov Y.A."/>
            <person name="Fokina V.V."/>
            <person name="Logacheva M.D."/>
            <person name="Sokolov S.L."/>
            <person name="Bragin E.Y."/>
            <person name="Ashapkin V.V."/>
            <person name="Donova M.V."/>
        </authorList>
    </citation>
    <scope>NUCLEOTIDE SEQUENCE [LARGE SCALE GENOMIC DNA]</scope>
    <source>
        <strain evidence="1 2">VKM Ac-2033D</strain>
    </source>
</reference>
<evidence type="ECO:0000313" key="2">
    <source>
        <dbReference type="Proteomes" id="UP000030300"/>
    </source>
</evidence>
<dbReference type="EMBL" id="CP009896">
    <property type="protein sequence ID" value="AIY16160.3"/>
    <property type="molecule type" value="Genomic_DNA"/>
</dbReference>
<proteinExistence type="predicted"/>
<dbReference type="KEGG" id="psim:KR76_04205"/>
<gene>
    <name evidence="1" type="ORF">KR76_04205</name>
</gene>
<dbReference type="RefSeq" id="WP_038676852.1">
    <property type="nucleotide sequence ID" value="NZ_BJMC01000029.1"/>
</dbReference>
<dbReference type="Proteomes" id="UP000030300">
    <property type="component" value="Chromosome"/>
</dbReference>
<organism evidence="1 2">
    <name type="scientific">Nocardioides simplex</name>
    <name type="common">Arthrobacter simplex</name>
    <dbReference type="NCBI Taxonomy" id="2045"/>
    <lineage>
        <taxon>Bacteria</taxon>
        <taxon>Bacillati</taxon>
        <taxon>Actinomycetota</taxon>
        <taxon>Actinomycetes</taxon>
        <taxon>Propionibacteriales</taxon>
        <taxon>Nocardioidaceae</taxon>
        <taxon>Pimelobacter</taxon>
    </lineage>
</organism>
<dbReference type="AlphaFoldDB" id="A0A0A1DLB1"/>
<dbReference type="GeneID" id="96608163"/>
<sequence>MDISETLAPKSDQLDAVELAAGPRTFTVKRVAVNAAAEQPVSIFFEEFDRPWRPGRNQRRVLAFCWGKSQNDAYVGRRVTLFYDPDVMYGGRKVGGARISHLSHIDGPMQAPVLESQGRPGVYPVDPLPDAPTPPSEAAIACAADKDQLREWHRQFPTLRESILARVAEIDAQPTEDGASE</sequence>
<evidence type="ECO:0000313" key="1">
    <source>
        <dbReference type="EMBL" id="AIY16160.3"/>
    </source>
</evidence>
<keyword evidence="2" id="KW-1185">Reference proteome</keyword>
<dbReference type="OrthoDB" id="4541095at2"/>
<accession>A0A0A1DLB1</accession>